<keyword evidence="3" id="KW-0418">Kinase</keyword>
<name>A0A2N1NCX2_9GLOM</name>
<reference evidence="6 7" key="1">
    <citation type="submission" date="2016-04" db="EMBL/GenBank/DDBJ databases">
        <title>Genome analyses suggest a sexual origin of heterokaryosis in a supposedly ancient asexual fungus.</title>
        <authorList>
            <person name="Ropars J."/>
            <person name="Sedzielewska K."/>
            <person name="Noel J."/>
            <person name="Charron P."/>
            <person name="Farinelli L."/>
            <person name="Marton T."/>
            <person name="Kruger M."/>
            <person name="Pelin A."/>
            <person name="Brachmann A."/>
            <person name="Corradi N."/>
        </authorList>
    </citation>
    <scope>NUCLEOTIDE SEQUENCE [LARGE SCALE GENOMIC DNA]</scope>
    <source>
        <strain evidence="6 7">C2</strain>
    </source>
</reference>
<keyword evidence="4" id="KW-0067">ATP-binding</keyword>
<dbReference type="PRINTS" id="PR00109">
    <property type="entry name" value="TYRKINASE"/>
</dbReference>
<dbReference type="Gene3D" id="1.10.510.10">
    <property type="entry name" value="Transferase(Phosphotransferase) domain 1"/>
    <property type="match status" value="1"/>
</dbReference>
<dbReference type="Proteomes" id="UP000233469">
    <property type="component" value="Unassembled WGS sequence"/>
</dbReference>
<dbReference type="InterPro" id="IPR011009">
    <property type="entry name" value="Kinase-like_dom_sf"/>
</dbReference>
<evidence type="ECO:0000313" key="6">
    <source>
        <dbReference type="EMBL" id="PKK71664.1"/>
    </source>
</evidence>
<evidence type="ECO:0000256" key="2">
    <source>
        <dbReference type="ARBA" id="ARBA00022741"/>
    </source>
</evidence>
<protein>
    <recommendedName>
        <fullName evidence="5">Protein kinase domain-containing protein</fullName>
    </recommendedName>
</protein>
<dbReference type="InterPro" id="IPR000719">
    <property type="entry name" value="Prot_kinase_dom"/>
</dbReference>
<organism evidence="6 7">
    <name type="scientific">Rhizophagus irregularis</name>
    <dbReference type="NCBI Taxonomy" id="588596"/>
    <lineage>
        <taxon>Eukaryota</taxon>
        <taxon>Fungi</taxon>
        <taxon>Fungi incertae sedis</taxon>
        <taxon>Mucoromycota</taxon>
        <taxon>Glomeromycotina</taxon>
        <taxon>Glomeromycetes</taxon>
        <taxon>Glomerales</taxon>
        <taxon>Glomeraceae</taxon>
        <taxon>Rhizophagus</taxon>
    </lineage>
</organism>
<gene>
    <name evidence="6" type="ORF">RhiirC2_849014</name>
</gene>
<dbReference type="PANTHER" id="PTHR44329:SF288">
    <property type="entry name" value="MITOGEN-ACTIVATED PROTEIN KINASE KINASE KINASE 20"/>
    <property type="match status" value="1"/>
</dbReference>
<dbReference type="PANTHER" id="PTHR44329">
    <property type="entry name" value="SERINE/THREONINE-PROTEIN KINASE TNNI3K-RELATED"/>
    <property type="match status" value="1"/>
</dbReference>
<keyword evidence="2" id="KW-0547">Nucleotide-binding</keyword>
<dbReference type="SUPFAM" id="SSF56112">
    <property type="entry name" value="Protein kinase-like (PK-like)"/>
    <property type="match status" value="1"/>
</dbReference>
<reference evidence="6 7" key="2">
    <citation type="submission" date="2017-10" db="EMBL/GenBank/DDBJ databases">
        <title>Extensive intraspecific genome diversity in a model arbuscular mycorrhizal fungus.</title>
        <authorList>
            <person name="Chen E.C.H."/>
            <person name="Morin E."/>
            <person name="Baudet D."/>
            <person name="Noel J."/>
            <person name="Ndikumana S."/>
            <person name="Charron P."/>
            <person name="St-Onge C."/>
            <person name="Giorgi J."/>
            <person name="Grigoriev I.V."/>
            <person name="Roux C."/>
            <person name="Martin F.M."/>
            <person name="Corradi N."/>
        </authorList>
    </citation>
    <scope>NUCLEOTIDE SEQUENCE [LARGE SCALE GENOMIC DNA]</scope>
    <source>
        <strain evidence="6 7">C2</strain>
    </source>
</reference>
<dbReference type="VEuPathDB" id="FungiDB:RhiirA1_541865"/>
<dbReference type="VEuPathDB" id="FungiDB:RhiirA1_459935"/>
<dbReference type="EMBL" id="LLXL01000499">
    <property type="protein sequence ID" value="PKK71664.1"/>
    <property type="molecule type" value="Genomic_DNA"/>
</dbReference>
<dbReference type="VEuPathDB" id="FungiDB:RhiirFUN_013107"/>
<keyword evidence="1" id="KW-0808">Transferase</keyword>
<dbReference type="VEuPathDB" id="FungiDB:FUN_006336"/>
<evidence type="ECO:0000256" key="1">
    <source>
        <dbReference type="ARBA" id="ARBA00022679"/>
    </source>
</evidence>
<feature type="domain" description="Protein kinase" evidence="5">
    <location>
        <begin position="1207"/>
        <end position="1459"/>
    </location>
</feature>
<dbReference type="PROSITE" id="PS50011">
    <property type="entry name" value="PROTEIN_KINASE_DOM"/>
    <property type="match status" value="1"/>
</dbReference>
<evidence type="ECO:0000256" key="4">
    <source>
        <dbReference type="ARBA" id="ARBA00022840"/>
    </source>
</evidence>
<proteinExistence type="predicted"/>
<evidence type="ECO:0000259" key="5">
    <source>
        <dbReference type="PROSITE" id="PS50011"/>
    </source>
</evidence>
<dbReference type="GO" id="GO:0004674">
    <property type="term" value="F:protein serine/threonine kinase activity"/>
    <property type="evidence" value="ECO:0007669"/>
    <property type="project" value="TreeGrafter"/>
</dbReference>
<evidence type="ECO:0000313" key="7">
    <source>
        <dbReference type="Proteomes" id="UP000233469"/>
    </source>
</evidence>
<dbReference type="GO" id="GO:0005524">
    <property type="term" value="F:ATP binding"/>
    <property type="evidence" value="ECO:0007669"/>
    <property type="project" value="UniProtKB-KW"/>
</dbReference>
<accession>A0A2N1NCX2</accession>
<sequence length="1572" mass="184521">MELANNYIENSLDSKSNPDLIQFIPFNNGENKCYYCKRFYSTTPLFYQQYCEYCLMLYIKYTDNDNLDVSIGTIYSQCREHEPRSLDFCTKNIKEWCNSCSEILCFKQIQEHLDELDYNFYVEFKLCSDCYQTSFEWVESTLTKKVIPILYLPWWDTYNQCTACGQFLEFKSNCQKLCSNCKIIYTGCRYCLTTNIIFGITDQSQCKKCKRIISITIDITNDIEEESFISTKINTYNYNQISNYTNRKNSNQLEIYNYISRLYFPLKSSVDLILYSQITNFENMKDSSNLILPIIFIPFNNDENECCYCKKSYSTTLLFKQKYCKYCLILYIICTASNNLDVHITTIDNHQCSNRHKPRSSNFCIQNIHEWCNSCFEILYFKQIITNNRFEGLENLDHRSISLFKNGKDCKFCGKSIYQQECFDELGYIEFKLCSDCYKISSGWVESTLTKRTIPILYLPWWDTYNQCTACDQFLEFKSNCQKLCSNCKIIYTGCRYCLTTNIIFGITDKSQCKKCKRIISITIDITNEDESFVSTKISTYNYNQITNYTNNKNSNPLEVYNLISRLYLPLKPLIDLILHFQITNLQNIEDYSNPIIPTMFIPFNNENDCYYCKRSYSTTLLFEQKYCKHCLMSYVKYTNNNNLDVQITTIDSQCSNRHKPRSLDFCIQNIQEWCNSCSEILYFKKIVTNRFEGLESLDYKSISLFENGKDCKFCSKSIYQQEFLNKLVGYIEFKLCSDCYKISSGWVESTLTKRTIPILYLPWWDTYNTCIACDQFLKFKSNCQKLCLNCKMFYIGCRYCLTTNIIFGITGQSQCKKCKRIISIVTDTINSDIEENFISTKTIIYNYNNQIANYMNNVNKSSNPLCVYNFISRHYPLKPIIDLVSYFNITITADNLTIPIPIIFIPFNNDENHCYYCQRPYITTRLFYQKYCKYCLSLYIKYAANENLDVHIITVNSQCNSKHKQGGLNSCSQNIQEWCSSCSEISLFKQIITKNRFDGMNQYNNYEKQKFINNVNFCKLCRKSIFQQQNLPNNIEFKLCLNCYKISFGLAESTLIRNSIPILYLPWWDTHNQCIVCNQFLEFKSSCQKWCLTCKIIYTGCRYCLTTNIIFGITNQSQCKKCKRIEKISITIDTKYDIDTCRDINDVLCYIQNIVLLDSFNCKITNNMNTINENTNPLDIYDSIRKIFLNSKTNLLSINVIPHSQITNFKYIAKGGFGIIYKATWLGQDVAVKRFLNSQNISKYFLNEIKSLFQCYSLEYIVEVYGISQDVETKDYMLVLKYASGGNLHNHLQKNFSNIAWKKKLYTLWKISEGLNVIHKNHFIHRDFHSGNILLAHQTWLICDLGLSLPANYSLSNNEVYGVIPYIAPEIFKGGAFSKESDIYSIGMIMWELTTGCKPFANIDHDVDLIYEIIDGKQPEITKDTPECFANLMKRCWDTDPSKRPLIAEIIESFNNWYHKNKYIEIFKQAERKRLELIQLKQLGPEFSEKPHPGAIYTSRPLSHMISNLSSMRSFSIKQDNILIEDNEEYNSKEKDLDIEISNKSKKRNITKILQIETPDQEKRIKIVNKN</sequence>
<dbReference type="InterPro" id="IPR051681">
    <property type="entry name" value="Ser/Thr_Kinases-Pseudokinases"/>
</dbReference>
<dbReference type="VEuPathDB" id="FungiDB:FUN_020484"/>
<comment type="caution">
    <text evidence="6">The sequence shown here is derived from an EMBL/GenBank/DDBJ whole genome shotgun (WGS) entry which is preliminary data.</text>
</comment>
<evidence type="ECO:0000256" key="3">
    <source>
        <dbReference type="ARBA" id="ARBA00022777"/>
    </source>
</evidence>
<dbReference type="Pfam" id="PF07714">
    <property type="entry name" value="PK_Tyr_Ser-Thr"/>
    <property type="match status" value="1"/>
</dbReference>
<dbReference type="InterPro" id="IPR001245">
    <property type="entry name" value="Ser-Thr/Tyr_kinase_cat_dom"/>
</dbReference>